<dbReference type="GO" id="GO:0005739">
    <property type="term" value="C:mitochondrion"/>
    <property type="evidence" value="ECO:0007669"/>
    <property type="project" value="TreeGrafter"/>
</dbReference>
<dbReference type="EMBL" id="ML178824">
    <property type="protein sequence ID" value="TFL01806.1"/>
    <property type="molecule type" value="Genomic_DNA"/>
</dbReference>
<dbReference type="Gene3D" id="3.30.710.10">
    <property type="entry name" value="Potassium Channel Kv1.1, Chain A"/>
    <property type="match status" value="1"/>
</dbReference>
<sequence>MLHSISDLTTFCRKTTGDVPPKLVGASTTVVGTKMYLFGGRLVTERRMVSDLYMFDLDTLHWTKLLLPQDENVPRARYFHSADTWNGHLVVFGGMSNKLDSINPDDLCVLDDVRLFDLSTHSWLPAQETNSQGPSQPLDSTEYQDPLVPRARYAHLSSITGDRLFIIGGQDFFNVWLDDVCVFDLQQKLWVLRQDYPRHCGTYRSVAVSASMCVRNPQQDEARHNISASLGPSGTRFMGDKTGQPVQGVTPSDGLVHLPYSVQATRENPSDIFLYSNYNFTDVKRELETFSPEPSTPTNASPSFSITDCSNSMKGNSLPPGLRFPTGAVLGNHFIIAGTYLAHTYQSFSIWALDLTSMTWSRIDPGSAMSTGSWARGCLYVEANKFMVFGNRNGNLVDDYTRRLLSWDHVAVVDLEAFGIYQPPPLSIDLSMHELGLAALEEAVTTDFEIVCDDGRRVACSRKVLEARWPWFKEQRRKFVQLALQTIEQLPPSGAAAFTRDPLPSLPGESIDDEDRPDPRLTPRSLQLSEPYPITLALLQYFYSQALLTPLQHAPAVLSQLLVLSSTYNLTHLQTLVRHAMHRALSNSTSVGVYEVATLCSCRSLQIRALKTVMSYSQKRPSKPKSSDNQGDRNDGGDGGRYYQRQPGAGPDPNASMTSRPRGTSDAHWRGGGAGGMNNGGRAYGHGPSELNARVGVF</sequence>
<keyword evidence="5" id="KW-1185">Reference proteome</keyword>
<evidence type="ECO:0000313" key="4">
    <source>
        <dbReference type="EMBL" id="TFL01806.1"/>
    </source>
</evidence>
<dbReference type="GO" id="GO:0045454">
    <property type="term" value="P:cell redox homeostasis"/>
    <property type="evidence" value="ECO:0007669"/>
    <property type="project" value="TreeGrafter"/>
</dbReference>
<evidence type="ECO:0000256" key="3">
    <source>
        <dbReference type="SAM" id="MobiDB-lite"/>
    </source>
</evidence>
<dbReference type="STRING" id="1884261.A0A5C3QIQ2"/>
<dbReference type="InterPro" id="IPR015915">
    <property type="entry name" value="Kelch-typ_b-propeller"/>
</dbReference>
<dbReference type="OrthoDB" id="10001928at2759"/>
<proteinExistence type="predicted"/>
<dbReference type="PANTHER" id="PTHR43503">
    <property type="entry name" value="MCG48959-RELATED"/>
    <property type="match status" value="1"/>
</dbReference>
<accession>A0A5C3QIQ2</accession>
<dbReference type="PANTHER" id="PTHR43503:SF2">
    <property type="entry name" value="NEGATIVE REGULATOR OF SPORULATION MDS3-RELATED"/>
    <property type="match status" value="1"/>
</dbReference>
<keyword evidence="1" id="KW-0880">Kelch repeat</keyword>
<keyword evidence="2" id="KW-0677">Repeat</keyword>
<organism evidence="4 5">
    <name type="scientific">Pterulicium gracile</name>
    <dbReference type="NCBI Taxonomy" id="1884261"/>
    <lineage>
        <taxon>Eukaryota</taxon>
        <taxon>Fungi</taxon>
        <taxon>Dikarya</taxon>
        <taxon>Basidiomycota</taxon>
        <taxon>Agaricomycotina</taxon>
        <taxon>Agaricomycetes</taxon>
        <taxon>Agaricomycetidae</taxon>
        <taxon>Agaricales</taxon>
        <taxon>Pleurotineae</taxon>
        <taxon>Pterulaceae</taxon>
        <taxon>Pterulicium</taxon>
    </lineage>
</organism>
<feature type="region of interest" description="Disordered" evidence="3">
    <location>
        <begin position="614"/>
        <end position="698"/>
    </location>
</feature>
<evidence type="ECO:0000313" key="5">
    <source>
        <dbReference type="Proteomes" id="UP000305067"/>
    </source>
</evidence>
<gene>
    <name evidence="4" type="ORF">BDV98DRAFT_507398</name>
</gene>
<dbReference type="GO" id="GO:0005829">
    <property type="term" value="C:cytosol"/>
    <property type="evidence" value="ECO:0007669"/>
    <property type="project" value="TreeGrafter"/>
</dbReference>
<dbReference type="AlphaFoldDB" id="A0A5C3QIQ2"/>
<dbReference type="SUPFAM" id="SSF117281">
    <property type="entry name" value="Kelch motif"/>
    <property type="match status" value="1"/>
</dbReference>
<dbReference type="Proteomes" id="UP000305067">
    <property type="component" value="Unassembled WGS sequence"/>
</dbReference>
<evidence type="ECO:0000256" key="1">
    <source>
        <dbReference type="ARBA" id="ARBA00022441"/>
    </source>
</evidence>
<evidence type="ECO:0000256" key="2">
    <source>
        <dbReference type="ARBA" id="ARBA00022737"/>
    </source>
</evidence>
<feature type="compositionally biased region" description="Gly residues" evidence="3">
    <location>
        <begin position="670"/>
        <end position="684"/>
    </location>
</feature>
<reference evidence="4 5" key="1">
    <citation type="journal article" date="2019" name="Nat. Ecol. Evol.">
        <title>Megaphylogeny resolves global patterns of mushroom evolution.</title>
        <authorList>
            <person name="Varga T."/>
            <person name="Krizsan K."/>
            <person name="Foldi C."/>
            <person name="Dima B."/>
            <person name="Sanchez-Garcia M."/>
            <person name="Sanchez-Ramirez S."/>
            <person name="Szollosi G.J."/>
            <person name="Szarkandi J.G."/>
            <person name="Papp V."/>
            <person name="Albert L."/>
            <person name="Andreopoulos W."/>
            <person name="Angelini C."/>
            <person name="Antonin V."/>
            <person name="Barry K.W."/>
            <person name="Bougher N.L."/>
            <person name="Buchanan P."/>
            <person name="Buyck B."/>
            <person name="Bense V."/>
            <person name="Catcheside P."/>
            <person name="Chovatia M."/>
            <person name="Cooper J."/>
            <person name="Damon W."/>
            <person name="Desjardin D."/>
            <person name="Finy P."/>
            <person name="Geml J."/>
            <person name="Haridas S."/>
            <person name="Hughes K."/>
            <person name="Justo A."/>
            <person name="Karasinski D."/>
            <person name="Kautmanova I."/>
            <person name="Kiss B."/>
            <person name="Kocsube S."/>
            <person name="Kotiranta H."/>
            <person name="LaButti K.M."/>
            <person name="Lechner B.E."/>
            <person name="Liimatainen K."/>
            <person name="Lipzen A."/>
            <person name="Lukacs Z."/>
            <person name="Mihaltcheva S."/>
            <person name="Morgado L.N."/>
            <person name="Niskanen T."/>
            <person name="Noordeloos M.E."/>
            <person name="Ohm R.A."/>
            <person name="Ortiz-Santana B."/>
            <person name="Ovrebo C."/>
            <person name="Racz N."/>
            <person name="Riley R."/>
            <person name="Savchenko A."/>
            <person name="Shiryaev A."/>
            <person name="Soop K."/>
            <person name="Spirin V."/>
            <person name="Szebenyi C."/>
            <person name="Tomsovsky M."/>
            <person name="Tulloss R.E."/>
            <person name="Uehling J."/>
            <person name="Grigoriev I.V."/>
            <person name="Vagvolgyi C."/>
            <person name="Papp T."/>
            <person name="Martin F.M."/>
            <person name="Miettinen O."/>
            <person name="Hibbett D.S."/>
            <person name="Nagy L.G."/>
        </authorList>
    </citation>
    <scope>NUCLEOTIDE SEQUENCE [LARGE SCALE GENOMIC DNA]</scope>
    <source>
        <strain evidence="4 5">CBS 309.79</strain>
    </source>
</reference>
<dbReference type="Gene3D" id="2.120.10.80">
    <property type="entry name" value="Kelch-type beta propeller"/>
    <property type="match status" value="2"/>
</dbReference>
<dbReference type="Pfam" id="PF24681">
    <property type="entry name" value="Kelch_KLHDC2_KLHL20_DRC7"/>
    <property type="match status" value="1"/>
</dbReference>
<feature type="region of interest" description="Disordered" evidence="3">
    <location>
        <begin position="494"/>
        <end position="526"/>
    </location>
</feature>
<protein>
    <submittedName>
        <fullName evidence="4">Regulatory protein ral2</fullName>
    </submittedName>
</protein>
<dbReference type="InterPro" id="IPR011333">
    <property type="entry name" value="SKP1/BTB/POZ_sf"/>
</dbReference>
<name>A0A5C3QIQ2_9AGAR</name>